<organism evidence="1 2">
    <name type="scientific">Melastoma candidum</name>
    <dbReference type="NCBI Taxonomy" id="119954"/>
    <lineage>
        <taxon>Eukaryota</taxon>
        <taxon>Viridiplantae</taxon>
        <taxon>Streptophyta</taxon>
        <taxon>Embryophyta</taxon>
        <taxon>Tracheophyta</taxon>
        <taxon>Spermatophyta</taxon>
        <taxon>Magnoliopsida</taxon>
        <taxon>eudicotyledons</taxon>
        <taxon>Gunneridae</taxon>
        <taxon>Pentapetalae</taxon>
        <taxon>rosids</taxon>
        <taxon>malvids</taxon>
        <taxon>Myrtales</taxon>
        <taxon>Melastomataceae</taxon>
        <taxon>Melastomatoideae</taxon>
        <taxon>Melastomateae</taxon>
        <taxon>Melastoma</taxon>
    </lineage>
</organism>
<protein>
    <submittedName>
        <fullName evidence="1">Uncharacterized protein</fullName>
    </submittedName>
</protein>
<proteinExistence type="predicted"/>
<keyword evidence="2" id="KW-1185">Reference proteome</keyword>
<evidence type="ECO:0000313" key="2">
    <source>
        <dbReference type="Proteomes" id="UP001057402"/>
    </source>
</evidence>
<evidence type="ECO:0000313" key="1">
    <source>
        <dbReference type="EMBL" id="KAI4376612.1"/>
    </source>
</evidence>
<gene>
    <name evidence="1" type="ORF">MLD38_014354</name>
</gene>
<accession>A0ACB9RKY5</accession>
<dbReference type="EMBL" id="CM042883">
    <property type="protein sequence ID" value="KAI4376612.1"/>
    <property type="molecule type" value="Genomic_DNA"/>
</dbReference>
<sequence length="750" mass="84323">MPRESRRSLGYRFVTCGDPTEVVECGSIRKSRGKYLKMEAVIENPRKVKSPVRLPQQALVEERGRGLEGSTVVQLSEVSRGAQELNRMIEMWSRGASFEGQAKDIAKDLMKGAVNLQESLTLLGKLQEATKYVAQLKQRVEKSEDAQKDSRFQKPRISADEALDGTYKFRRKEFDSICDVPSTSSSQSSTLNSEDASNYSESLAFTTTIAKRGGAGRSNVIAKLMGLEEIPRIDETKNSLRKKLAFETGVDKFTEPRFKDPRLGRESRSLAEILEGMRSKGILGNNLVGNQKCGTDDHPPIVVIKPFGAPVVTANEHLVQDERISRTEVSLKNLKLKEEIFRKFSDCQEKVDRSMRLDVENEVGEYDSSGCRTKVSDRMKEGPRNKKQLPTQTSDKRPKSVAFDRKPGKVQKVGKNSGRYSEEVSRSRTPSPGPRQQDYEEPTSGKLVRPKYRVPNKTQNETITLKSRTLKNEPNRRILEVRQKKASEHDSSPKLKQITVTIEQNEISAVECEKIKDKDNVSRRMEVNPVTTEASCSSTVTSTSMEEIDNAAAVLRLQEDSENKPFDLDSEDYHIISLGGDHPRAFTQRSDRKGLLWSDSTFLTHLEDLFGSFGICPTIPKIVEKHQPHSVHDKLYLDCANEFVERKNLHCISFASRGFSLSSTSMDKLIEEVSNGINNLNGWCKFADGHLSADEFQALLKRDVWSKGFASGTWEFGWKDGFSGEDVEEVVSDTEKMVLGWLIEEALADV</sequence>
<dbReference type="Proteomes" id="UP001057402">
    <property type="component" value="Chromosome 4"/>
</dbReference>
<comment type="caution">
    <text evidence="1">The sequence shown here is derived from an EMBL/GenBank/DDBJ whole genome shotgun (WGS) entry which is preliminary data.</text>
</comment>
<name>A0ACB9RKY5_9MYRT</name>
<reference evidence="2" key="1">
    <citation type="journal article" date="2023" name="Front. Plant Sci.">
        <title>Chromosomal-level genome assembly of Melastoma candidum provides insights into trichome evolution.</title>
        <authorList>
            <person name="Zhong Y."/>
            <person name="Wu W."/>
            <person name="Sun C."/>
            <person name="Zou P."/>
            <person name="Liu Y."/>
            <person name="Dai S."/>
            <person name="Zhou R."/>
        </authorList>
    </citation>
    <scope>NUCLEOTIDE SEQUENCE [LARGE SCALE GENOMIC DNA]</scope>
</reference>